<name>A0A6M3LPX5_9ZZZZ</name>
<reference evidence="1" key="1">
    <citation type="submission" date="2020-03" db="EMBL/GenBank/DDBJ databases">
        <title>The deep terrestrial virosphere.</title>
        <authorList>
            <person name="Holmfeldt K."/>
            <person name="Nilsson E."/>
            <person name="Simone D."/>
            <person name="Lopez-Fernandez M."/>
            <person name="Wu X."/>
            <person name="de Brujin I."/>
            <person name="Lundin D."/>
            <person name="Andersson A."/>
            <person name="Bertilsson S."/>
            <person name="Dopson M."/>
        </authorList>
    </citation>
    <scope>NUCLEOTIDE SEQUENCE</scope>
    <source>
        <strain evidence="1">MM415B05330</strain>
    </source>
</reference>
<dbReference type="AlphaFoldDB" id="A0A6M3LPX5"/>
<protein>
    <submittedName>
        <fullName evidence="1">Putative tail protein</fullName>
    </submittedName>
</protein>
<gene>
    <name evidence="1" type="ORF">MM415B05330_0008</name>
</gene>
<proteinExistence type="predicted"/>
<evidence type="ECO:0000313" key="1">
    <source>
        <dbReference type="EMBL" id="QJA95514.1"/>
    </source>
</evidence>
<dbReference type="EMBL" id="MT143320">
    <property type="protein sequence ID" value="QJA95514.1"/>
    <property type="molecule type" value="Genomic_DNA"/>
</dbReference>
<accession>A0A6M3LPX5</accession>
<sequence>MSLSGIRSKISTALSGISGLEYKDCFPDVINPPVAFPALQPVEPLTYDFTSQNSSLIYHMYVEIVINKGGTIEQAQDDLDPYLQNSGSTSIKAAIEAVDWATTADCCRVTNVSNYGPIMYNGTEYFGARLNLDIWRSS</sequence>
<organism evidence="1">
    <name type="scientific">viral metagenome</name>
    <dbReference type="NCBI Taxonomy" id="1070528"/>
    <lineage>
        <taxon>unclassified sequences</taxon>
        <taxon>metagenomes</taxon>
        <taxon>organismal metagenomes</taxon>
    </lineage>
</organism>